<name>A0A7R8WGD2_9CRUS</name>
<dbReference type="PANTHER" id="PTHR24381:SF445">
    <property type="entry name" value="GASTRULA ZINC FINGER PROTEIN XLCGF28.1-LIKE-RELATED"/>
    <property type="match status" value="1"/>
</dbReference>
<evidence type="ECO:0000256" key="1">
    <source>
        <dbReference type="ARBA" id="ARBA00022723"/>
    </source>
</evidence>
<evidence type="ECO:0000313" key="6">
    <source>
        <dbReference type="EMBL" id="CAD7230484.1"/>
    </source>
</evidence>
<keyword evidence="2" id="KW-0677">Repeat</keyword>
<evidence type="ECO:0000256" key="3">
    <source>
        <dbReference type="ARBA" id="ARBA00022771"/>
    </source>
</evidence>
<feature type="compositionally biased region" description="Pro residues" evidence="5">
    <location>
        <begin position="124"/>
        <end position="137"/>
    </location>
</feature>
<evidence type="ECO:0000256" key="4">
    <source>
        <dbReference type="ARBA" id="ARBA00022833"/>
    </source>
</evidence>
<keyword evidence="1" id="KW-0479">Metal-binding</keyword>
<feature type="region of interest" description="Disordered" evidence="5">
    <location>
        <begin position="75"/>
        <end position="101"/>
    </location>
</feature>
<dbReference type="InterPro" id="IPR036236">
    <property type="entry name" value="Znf_C2H2_sf"/>
</dbReference>
<proteinExistence type="predicted"/>
<dbReference type="PROSITE" id="PS50157">
    <property type="entry name" value="ZINC_FINGER_C2H2_2"/>
    <property type="match status" value="4"/>
</dbReference>
<gene>
    <name evidence="6" type="ORF">CTOB1V02_LOCUS8342</name>
</gene>
<dbReference type="GO" id="GO:0005634">
    <property type="term" value="C:nucleus"/>
    <property type="evidence" value="ECO:0007669"/>
    <property type="project" value="TreeGrafter"/>
</dbReference>
<dbReference type="InterPro" id="IPR013087">
    <property type="entry name" value="Znf_C2H2_type"/>
</dbReference>
<dbReference type="GO" id="GO:0008270">
    <property type="term" value="F:zinc ion binding"/>
    <property type="evidence" value="ECO:0007669"/>
    <property type="project" value="UniProtKB-KW"/>
</dbReference>
<dbReference type="AlphaFoldDB" id="A0A7R8WGD2"/>
<keyword evidence="4" id="KW-0862">Zinc</keyword>
<reference evidence="6" key="1">
    <citation type="submission" date="2020-11" db="EMBL/GenBank/DDBJ databases">
        <authorList>
            <person name="Tran Van P."/>
        </authorList>
    </citation>
    <scope>NUCLEOTIDE SEQUENCE</scope>
</reference>
<dbReference type="Pfam" id="PF00096">
    <property type="entry name" value="zf-C2H2"/>
    <property type="match status" value="3"/>
</dbReference>
<feature type="compositionally biased region" description="Polar residues" evidence="5">
    <location>
        <begin position="77"/>
        <end position="94"/>
    </location>
</feature>
<dbReference type="PROSITE" id="PS00028">
    <property type="entry name" value="ZINC_FINGER_C2H2_1"/>
    <property type="match status" value="4"/>
</dbReference>
<protein>
    <submittedName>
        <fullName evidence="6">Uncharacterized protein</fullName>
    </submittedName>
</protein>
<dbReference type="SMART" id="SM00355">
    <property type="entry name" value="ZnF_C2H2"/>
    <property type="match status" value="6"/>
</dbReference>
<dbReference type="Gene3D" id="3.30.160.60">
    <property type="entry name" value="Classic Zinc Finger"/>
    <property type="match status" value="2"/>
</dbReference>
<dbReference type="Gene3D" id="3.30.40.10">
    <property type="entry name" value="Zinc/RING finger domain, C3HC4 (zinc finger)"/>
    <property type="match status" value="1"/>
</dbReference>
<evidence type="ECO:0000256" key="2">
    <source>
        <dbReference type="ARBA" id="ARBA00022737"/>
    </source>
</evidence>
<dbReference type="FunFam" id="3.30.160.60:FF:000303">
    <property type="entry name" value="Zinc finger protein 41"/>
    <property type="match status" value="1"/>
</dbReference>
<dbReference type="OrthoDB" id="6355354at2759"/>
<evidence type="ECO:0000256" key="5">
    <source>
        <dbReference type="SAM" id="MobiDB-lite"/>
    </source>
</evidence>
<dbReference type="InterPro" id="IPR013083">
    <property type="entry name" value="Znf_RING/FYVE/PHD"/>
</dbReference>
<sequence length="294" mass="33529">MKQALKSSEGEEDAFACVICLQSFREQRDYQAHFEQVHVEQNVVRSKLTRSVANAYFQTFGDDELLREAEEAPECSELNSELTPLQRLTESPQWSDEENADEEVARLMMKLEKQQENSLSPIQTPAPSPSPPRLSPVPETPHKFGCDYCMKSLTSRTALEAHLQGVHLNLRQFPCSSCPMVFKYKSNLLTHNKYQHSVNDTSACPICHKKLRGGSGNLMNHMKFVHGNEKPFTCYECSKAFSRSGDLKVHQKKHTDGKTFVCEVCDKKFKYQKSRLLHQRTSCPGLQAKELLKE</sequence>
<dbReference type="EMBL" id="OB662720">
    <property type="protein sequence ID" value="CAD7230484.1"/>
    <property type="molecule type" value="Genomic_DNA"/>
</dbReference>
<dbReference type="PANTHER" id="PTHR24381">
    <property type="entry name" value="ZINC FINGER PROTEIN"/>
    <property type="match status" value="1"/>
</dbReference>
<dbReference type="GO" id="GO:0000981">
    <property type="term" value="F:DNA-binding transcription factor activity, RNA polymerase II-specific"/>
    <property type="evidence" value="ECO:0007669"/>
    <property type="project" value="TreeGrafter"/>
</dbReference>
<feature type="region of interest" description="Disordered" evidence="5">
    <location>
        <begin position="114"/>
        <end position="137"/>
    </location>
</feature>
<dbReference type="GO" id="GO:0000977">
    <property type="term" value="F:RNA polymerase II transcription regulatory region sequence-specific DNA binding"/>
    <property type="evidence" value="ECO:0007669"/>
    <property type="project" value="TreeGrafter"/>
</dbReference>
<accession>A0A7R8WGD2</accession>
<keyword evidence="3" id="KW-0863">Zinc-finger</keyword>
<organism evidence="6">
    <name type="scientific">Cyprideis torosa</name>
    <dbReference type="NCBI Taxonomy" id="163714"/>
    <lineage>
        <taxon>Eukaryota</taxon>
        <taxon>Metazoa</taxon>
        <taxon>Ecdysozoa</taxon>
        <taxon>Arthropoda</taxon>
        <taxon>Crustacea</taxon>
        <taxon>Oligostraca</taxon>
        <taxon>Ostracoda</taxon>
        <taxon>Podocopa</taxon>
        <taxon>Podocopida</taxon>
        <taxon>Cytherocopina</taxon>
        <taxon>Cytheroidea</taxon>
        <taxon>Cytherideidae</taxon>
        <taxon>Cyprideis</taxon>
    </lineage>
</organism>
<dbReference type="SUPFAM" id="SSF57667">
    <property type="entry name" value="beta-beta-alpha zinc fingers"/>
    <property type="match status" value="2"/>
</dbReference>